<name>A0A419WAW9_9BACT</name>
<dbReference type="InterPro" id="IPR036100">
    <property type="entry name" value="QueA_sf"/>
</dbReference>
<evidence type="ECO:0000256" key="13">
    <source>
        <dbReference type="HAMAP-Rule" id="MF_00113"/>
    </source>
</evidence>
<gene>
    <name evidence="13" type="primary">queA</name>
    <name evidence="14" type="ORF">BC643_2963</name>
</gene>
<reference evidence="14 15" key="1">
    <citation type="submission" date="2018-09" db="EMBL/GenBank/DDBJ databases">
        <title>Genomic Encyclopedia of Archaeal and Bacterial Type Strains, Phase II (KMG-II): from individual species to whole genera.</title>
        <authorList>
            <person name="Goeker M."/>
        </authorList>
    </citation>
    <scope>NUCLEOTIDE SEQUENCE [LARGE SCALE GENOMIC DNA]</scope>
    <source>
        <strain evidence="14 15">DSM 27148</strain>
    </source>
</reference>
<organism evidence="14 15">
    <name type="scientific">Mangrovibacterium diazotrophicum</name>
    <dbReference type="NCBI Taxonomy" id="1261403"/>
    <lineage>
        <taxon>Bacteria</taxon>
        <taxon>Pseudomonadati</taxon>
        <taxon>Bacteroidota</taxon>
        <taxon>Bacteroidia</taxon>
        <taxon>Marinilabiliales</taxon>
        <taxon>Prolixibacteraceae</taxon>
        <taxon>Mangrovibacterium</taxon>
    </lineage>
</organism>
<dbReference type="PANTHER" id="PTHR30307">
    <property type="entry name" value="S-ADENOSYLMETHIONINE:TRNA RIBOSYLTRANSFERASE-ISOMERASE"/>
    <property type="match status" value="1"/>
</dbReference>
<comment type="subcellular location">
    <subcellularLocation>
        <location evidence="1 13">Cytoplasm</location>
    </subcellularLocation>
</comment>
<evidence type="ECO:0000313" key="15">
    <source>
        <dbReference type="Proteomes" id="UP000283387"/>
    </source>
</evidence>
<dbReference type="Gene3D" id="3.40.1780.10">
    <property type="entry name" value="QueA-like"/>
    <property type="match status" value="1"/>
</dbReference>
<comment type="caution">
    <text evidence="14">The sequence shown here is derived from an EMBL/GenBank/DDBJ whole genome shotgun (WGS) entry which is preliminary data.</text>
</comment>
<dbReference type="InterPro" id="IPR042118">
    <property type="entry name" value="QueA_dom1"/>
</dbReference>
<dbReference type="Gene3D" id="2.40.10.240">
    <property type="entry name" value="QueA-like"/>
    <property type="match status" value="1"/>
</dbReference>
<dbReference type="PANTHER" id="PTHR30307:SF0">
    <property type="entry name" value="S-ADENOSYLMETHIONINE:TRNA RIBOSYLTRANSFERASE-ISOMERASE"/>
    <property type="match status" value="1"/>
</dbReference>
<proteinExistence type="inferred from homology"/>
<evidence type="ECO:0000256" key="9">
    <source>
        <dbReference type="ARBA" id="ARBA00061210"/>
    </source>
</evidence>
<dbReference type="OrthoDB" id="9805933at2"/>
<keyword evidence="6 13" id="KW-0949">S-adenosyl-L-methionine</keyword>
<dbReference type="GO" id="GO:0051075">
    <property type="term" value="F:S-adenosylmethionine:tRNA ribosyltransferase-isomerase activity"/>
    <property type="evidence" value="ECO:0007669"/>
    <property type="project" value="UniProtKB-EC"/>
</dbReference>
<dbReference type="GO" id="GO:0008616">
    <property type="term" value="P:tRNA queuosine(34) biosynthetic process"/>
    <property type="evidence" value="ECO:0007669"/>
    <property type="project" value="UniProtKB-UniRule"/>
</dbReference>
<comment type="subunit">
    <text evidence="3 13">Monomer.</text>
</comment>
<dbReference type="FunFam" id="2.40.10.240:FF:000002">
    <property type="entry name" value="S-adenosylmethionine:tRNA ribosyltransferase-isomerase"/>
    <property type="match status" value="1"/>
</dbReference>
<dbReference type="Pfam" id="PF02547">
    <property type="entry name" value="Queuosine_synth"/>
    <property type="match status" value="1"/>
</dbReference>
<dbReference type="AlphaFoldDB" id="A0A419WAW9"/>
<keyword evidence="14" id="KW-0413">Isomerase</keyword>
<dbReference type="InterPro" id="IPR042119">
    <property type="entry name" value="QueA_dom2"/>
</dbReference>
<accession>A0A419WAW9</accession>
<dbReference type="NCBIfam" id="NF001140">
    <property type="entry name" value="PRK00147.1"/>
    <property type="match status" value="1"/>
</dbReference>
<dbReference type="InterPro" id="IPR003699">
    <property type="entry name" value="QueA"/>
</dbReference>
<comment type="function">
    <text evidence="13">Transfers and isomerizes the ribose moiety from AdoMet to the 7-aminomethyl group of 7-deazaguanine (preQ1-tRNA) to give epoxyqueuosine (oQ-tRNA).</text>
</comment>
<evidence type="ECO:0000256" key="6">
    <source>
        <dbReference type="ARBA" id="ARBA00022691"/>
    </source>
</evidence>
<dbReference type="GO" id="GO:0005737">
    <property type="term" value="C:cytoplasm"/>
    <property type="evidence" value="ECO:0007669"/>
    <property type="project" value="UniProtKB-SubCell"/>
</dbReference>
<evidence type="ECO:0000313" key="14">
    <source>
        <dbReference type="EMBL" id="RKD92589.1"/>
    </source>
</evidence>
<evidence type="ECO:0000256" key="5">
    <source>
        <dbReference type="ARBA" id="ARBA00022679"/>
    </source>
</evidence>
<comment type="pathway">
    <text evidence="2 13">tRNA modification; tRNA-queuosine biosynthesis.</text>
</comment>
<evidence type="ECO:0000256" key="8">
    <source>
        <dbReference type="ARBA" id="ARBA00052751"/>
    </source>
</evidence>
<evidence type="ECO:0000256" key="7">
    <source>
        <dbReference type="ARBA" id="ARBA00022785"/>
    </source>
</evidence>
<dbReference type="EMBL" id="RAPN01000001">
    <property type="protein sequence ID" value="RKD92589.1"/>
    <property type="molecule type" value="Genomic_DNA"/>
</dbReference>
<evidence type="ECO:0000256" key="4">
    <source>
        <dbReference type="ARBA" id="ARBA00022490"/>
    </source>
</evidence>
<sequence length="349" mass="40231">MKLSKFKFKLPEELIALHPAQNRDESRLMVVDRKTKKIEHKLFKDVTDYFDDQDVLVFNDTKVFPARLYGNKEKTGAEIEVFLLRELNREQRLWDVLVDPARKIRIGNKLYFGEDDLLVAEVIDNTTSRGRTLRFLFDGPYDEFKQTLYSLGETPLPKFIQRPVQPEDKDRYQTIFAKHEGAVAAPTAGLHFSRELMKRLEIIGVDFSFVTLHVGLGNFRSVDVEDLTKHKMDSEQIWITEEACDVVNKAKTNKKNVCAVGTTVMRTLESSVSTQGFLKPYEGWTNKFIFPPYEFSVANRMITNFHLPLSTLMMMVAAFGGYDLTMEAYKEAIKEGYRFGTYGDAMLIL</sequence>
<evidence type="ECO:0000256" key="2">
    <source>
        <dbReference type="ARBA" id="ARBA00004691"/>
    </source>
</evidence>
<dbReference type="HAMAP" id="MF_00113">
    <property type="entry name" value="QueA"/>
    <property type="match status" value="1"/>
</dbReference>
<dbReference type="RefSeq" id="WP_120273781.1">
    <property type="nucleotide sequence ID" value="NZ_RAPN01000001.1"/>
</dbReference>
<dbReference type="UniPathway" id="UPA00392"/>
<keyword evidence="15" id="KW-1185">Reference proteome</keyword>
<dbReference type="SUPFAM" id="SSF111337">
    <property type="entry name" value="QueA-like"/>
    <property type="match status" value="1"/>
</dbReference>
<dbReference type="NCBIfam" id="TIGR00113">
    <property type="entry name" value="queA"/>
    <property type="match status" value="1"/>
</dbReference>
<comment type="catalytic activity">
    <reaction evidence="8 13">
        <text>7-aminomethyl-7-carbaguanosine(34) in tRNA + S-adenosyl-L-methionine = epoxyqueuosine(34) in tRNA + adenine + L-methionine + 2 H(+)</text>
        <dbReference type="Rhea" id="RHEA:32155"/>
        <dbReference type="Rhea" id="RHEA-COMP:10342"/>
        <dbReference type="Rhea" id="RHEA-COMP:18582"/>
        <dbReference type="ChEBI" id="CHEBI:15378"/>
        <dbReference type="ChEBI" id="CHEBI:16708"/>
        <dbReference type="ChEBI" id="CHEBI:57844"/>
        <dbReference type="ChEBI" id="CHEBI:59789"/>
        <dbReference type="ChEBI" id="CHEBI:82833"/>
        <dbReference type="ChEBI" id="CHEBI:194443"/>
        <dbReference type="EC" id="2.4.99.17"/>
    </reaction>
</comment>
<keyword evidence="5 13" id="KW-0808">Transferase</keyword>
<dbReference type="Proteomes" id="UP000283387">
    <property type="component" value="Unassembled WGS sequence"/>
</dbReference>
<protein>
    <recommendedName>
        <fullName evidence="11 13">S-adenosylmethionine:tRNA ribosyltransferase-isomerase</fullName>
        <ecNumber evidence="10 13">2.4.99.17</ecNumber>
    </recommendedName>
    <alternativeName>
        <fullName evidence="12 13">Queuosine biosynthesis protein QueA</fullName>
    </alternativeName>
</protein>
<evidence type="ECO:0000256" key="3">
    <source>
        <dbReference type="ARBA" id="ARBA00011245"/>
    </source>
</evidence>
<keyword evidence="7 13" id="KW-0671">Queuosine biosynthesis</keyword>
<keyword evidence="4 13" id="KW-0963">Cytoplasm</keyword>
<evidence type="ECO:0000256" key="1">
    <source>
        <dbReference type="ARBA" id="ARBA00004496"/>
    </source>
</evidence>
<comment type="similarity">
    <text evidence="9 13">Belongs to the QueA family.</text>
</comment>
<dbReference type="EC" id="2.4.99.17" evidence="10 13"/>
<dbReference type="FunFam" id="3.40.1780.10:FF:000001">
    <property type="entry name" value="S-adenosylmethionine:tRNA ribosyltransferase-isomerase"/>
    <property type="match status" value="1"/>
</dbReference>
<evidence type="ECO:0000256" key="12">
    <source>
        <dbReference type="ARBA" id="ARBA00076160"/>
    </source>
</evidence>
<evidence type="ECO:0000256" key="10">
    <source>
        <dbReference type="ARBA" id="ARBA00066503"/>
    </source>
</evidence>
<evidence type="ECO:0000256" key="11">
    <source>
        <dbReference type="ARBA" id="ARBA00069325"/>
    </source>
</evidence>